<dbReference type="RefSeq" id="WP_102916232.1">
    <property type="nucleotide sequence ID" value="NZ_JACHJF010000004.1"/>
</dbReference>
<dbReference type="Proteomes" id="UP000528608">
    <property type="component" value="Unassembled WGS sequence"/>
</dbReference>
<accession>A0A2N8P1K2</accession>
<evidence type="ECO:0000313" key="3">
    <source>
        <dbReference type="Proteomes" id="UP000235945"/>
    </source>
</evidence>
<evidence type="ECO:0008006" key="5">
    <source>
        <dbReference type="Google" id="ProtNLM"/>
    </source>
</evidence>
<dbReference type="Proteomes" id="UP000235945">
    <property type="component" value="Unassembled WGS sequence"/>
</dbReference>
<proteinExistence type="predicted"/>
<gene>
    <name evidence="2" type="ORF">AF335_00300</name>
    <name evidence="1" type="ORF">FHS36_001872</name>
</gene>
<organism evidence="2 3">
    <name type="scientific">Streptomyces eurocidicus</name>
    <name type="common">Streptoverticillium eurocidicus</name>
    <dbReference type="NCBI Taxonomy" id="66423"/>
    <lineage>
        <taxon>Bacteria</taxon>
        <taxon>Bacillati</taxon>
        <taxon>Actinomycetota</taxon>
        <taxon>Actinomycetes</taxon>
        <taxon>Kitasatosporales</taxon>
        <taxon>Streptomycetaceae</taxon>
        <taxon>Streptomyces</taxon>
    </lineage>
</organism>
<keyword evidence="3" id="KW-1185">Reference proteome</keyword>
<evidence type="ECO:0000313" key="4">
    <source>
        <dbReference type="Proteomes" id="UP000528608"/>
    </source>
</evidence>
<reference evidence="2" key="1">
    <citation type="submission" date="2015-07" db="EMBL/GenBank/DDBJ databases">
        <authorList>
            <person name="Noorani M."/>
        </authorList>
    </citation>
    <scope>NUCLEOTIDE SEQUENCE [LARGE SCALE GENOMIC DNA]</scope>
    <source>
        <strain evidence="2">ATCC 27428</strain>
    </source>
</reference>
<dbReference type="EMBL" id="LGUI01000001">
    <property type="protein sequence ID" value="PNE34899.1"/>
    <property type="molecule type" value="Genomic_DNA"/>
</dbReference>
<reference evidence="1 4" key="3">
    <citation type="submission" date="2020-08" db="EMBL/GenBank/DDBJ databases">
        <title>Genomic Encyclopedia of Type Strains, Phase III (KMG-III): the genomes of soil and plant-associated and newly described type strains.</title>
        <authorList>
            <person name="Whitman W."/>
        </authorList>
    </citation>
    <scope>NUCLEOTIDE SEQUENCE [LARGE SCALE GENOMIC DNA]</scope>
    <source>
        <strain evidence="1 4">CECT 3259</strain>
    </source>
</reference>
<name>A0A2N8P1K2_STREU</name>
<dbReference type="OrthoDB" id="3692598at2"/>
<comment type="caution">
    <text evidence="2">The sequence shown here is derived from an EMBL/GenBank/DDBJ whole genome shotgun (WGS) entry which is preliminary data.</text>
</comment>
<dbReference type="AlphaFoldDB" id="A0A2N8P1K2"/>
<dbReference type="EMBL" id="JACHJF010000004">
    <property type="protein sequence ID" value="MBB5118440.1"/>
    <property type="molecule type" value="Genomic_DNA"/>
</dbReference>
<reference evidence="3" key="2">
    <citation type="submission" date="2015-07" db="EMBL/GenBank/DDBJ databases">
        <authorList>
            <person name="Graham D.E."/>
            <person name="Giannone R.J."/>
            <person name="Gulvik C.A."/>
            <person name="Hettich R.L."/>
            <person name="Klingeman D.M."/>
            <person name="Mahan K.M."/>
            <person name="Parry R.J."/>
            <person name="Spain J.C."/>
        </authorList>
    </citation>
    <scope>NUCLEOTIDE SEQUENCE [LARGE SCALE GENOMIC DNA]</scope>
    <source>
        <strain evidence="3">ATCC 27428</strain>
    </source>
</reference>
<evidence type="ECO:0000313" key="2">
    <source>
        <dbReference type="EMBL" id="PNE34899.1"/>
    </source>
</evidence>
<protein>
    <recommendedName>
        <fullName evidence="5">PPE family domain-containing protein</fullName>
    </recommendedName>
</protein>
<sequence length="244" mass="25675">MSFTDTARPVDRLGPPEAPEGFVDPLEALNDVCAFLSPGSWLLKLAELMLPDGSMEEVQQVFAGKWRTYAACAGVWDDLGKACGDLARNLEDGNRDLDRVWDGSAAEAAGGYFAALGKDLHAIQGSLTRMGVEYLAVARTVSAAADTVGEALGALVDAAVCWYIAESAASALSWTGWGAATGYALGAVEAEVILAEWARITKTINHAQLVMNASCGVLGRLAGEVATRLDGFPLPQHAYHHPAV</sequence>
<evidence type="ECO:0000313" key="1">
    <source>
        <dbReference type="EMBL" id="MBB5118440.1"/>
    </source>
</evidence>